<dbReference type="InterPro" id="IPR050366">
    <property type="entry name" value="BP-dependent_transpt_permease"/>
</dbReference>
<feature type="transmembrane region" description="Helical" evidence="7">
    <location>
        <begin position="119"/>
        <end position="143"/>
    </location>
</feature>
<dbReference type="EMBL" id="VSRQ01000008">
    <property type="protein sequence ID" value="TYK44478.1"/>
    <property type="molecule type" value="Genomic_DNA"/>
</dbReference>
<evidence type="ECO:0000313" key="10">
    <source>
        <dbReference type="EMBL" id="TYK44478.1"/>
    </source>
</evidence>
<evidence type="ECO:0000256" key="6">
    <source>
        <dbReference type="ARBA" id="ARBA00023136"/>
    </source>
</evidence>
<keyword evidence="6 7" id="KW-0472">Membrane</keyword>
<dbReference type="PROSITE" id="PS50928">
    <property type="entry name" value="ABC_TM1"/>
    <property type="match status" value="1"/>
</dbReference>
<feature type="transmembrane region" description="Helical" evidence="7">
    <location>
        <begin position="55"/>
        <end position="76"/>
    </location>
</feature>
<dbReference type="AlphaFoldDB" id="A0A5D3F943"/>
<dbReference type="PANTHER" id="PTHR43386:SF25">
    <property type="entry name" value="PEPTIDE ABC TRANSPORTER PERMEASE PROTEIN"/>
    <property type="match status" value="1"/>
</dbReference>
<dbReference type="GO" id="GO:0055085">
    <property type="term" value="P:transmembrane transport"/>
    <property type="evidence" value="ECO:0007669"/>
    <property type="project" value="InterPro"/>
</dbReference>
<evidence type="ECO:0000259" key="9">
    <source>
        <dbReference type="PROSITE" id="PS50928"/>
    </source>
</evidence>
<proteinExistence type="inferred from homology"/>
<keyword evidence="4 7" id="KW-0812">Transmembrane</keyword>
<evidence type="ECO:0000256" key="5">
    <source>
        <dbReference type="ARBA" id="ARBA00022989"/>
    </source>
</evidence>
<feature type="transmembrane region" description="Helical" evidence="7">
    <location>
        <begin position="235"/>
        <end position="262"/>
    </location>
</feature>
<keyword evidence="3" id="KW-1003">Cell membrane</keyword>
<feature type="domain" description="ABC transmembrane type-1" evidence="9">
    <location>
        <begin position="115"/>
        <end position="304"/>
    </location>
</feature>
<dbReference type="CDD" id="cd06261">
    <property type="entry name" value="TM_PBP2"/>
    <property type="match status" value="1"/>
</dbReference>
<feature type="transmembrane region" description="Helical" evidence="7">
    <location>
        <begin position="286"/>
        <end position="307"/>
    </location>
</feature>
<keyword evidence="5 7" id="KW-1133">Transmembrane helix</keyword>
<evidence type="ECO:0000256" key="1">
    <source>
        <dbReference type="ARBA" id="ARBA00004651"/>
    </source>
</evidence>
<evidence type="ECO:0000313" key="11">
    <source>
        <dbReference type="Proteomes" id="UP000323505"/>
    </source>
</evidence>
<accession>A0A5D3F943</accession>
<comment type="similarity">
    <text evidence="7">Belongs to the binding-protein-dependent transport system permease family.</text>
</comment>
<reference evidence="10 11" key="1">
    <citation type="submission" date="2019-08" db="EMBL/GenBank/DDBJ databases">
        <title>Actinomadura sp. nov. CYP1-5 isolated from mountain soil.</title>
        <authorList>
            <person name="Songsumanus A."/>
            <person name="Kuncharoen N."/>
            <person name="Kudo T."/>
            <person name="Yuki M."/>
            <person name="Igarashi Y."/>
            <person name="Tanasupawat S."/>
        </authorList>
    </citation>
    <scope>NUCLEOTIDE SEQUENCE [LARGE SCALE GENOMIC DNA]</scope>
    <source>
        <strain evidence="10 11">CYP1-5</strain>
    </source>
</reference>
<dbReference type="Gene3D" id="1.10.3720.10">
    <property type="entry name" value="MetI-like"/>
    <property type="match status" value="1"/>
</dbReference>
<evidence type="ECO:0000256" key="7">
    <source>
        <dbReference type="RuleBase" id="RU363032"/>
    </source>
</evidence>
<dbReference type="InterPro" id="IPR035906">
    <property type="entry name" value="MetI-like_sf"/>
</dbReference>
<evidence type="ECO:0000256" key="8">
    <source>
        <dbReference type="SAM" id="MobiDB-lite"/>
    </source>
</evidence>
<feature type="region of interest" description="Disordered" evidence="8">
    <location>
        <begin position="1"/>
        <end position="36"/>
    </location>
</feature>
<sequence>MTQSDSVDIRKTVAAPPGTDAGKDTGKDAGKAADPIEPVSRTRAVVRRFRSNRSAVVGALLLLAIIVVTAAAPLIAPYGPAQVDISDRLSGPTAEHWLGTDTLGRDTLTRLMHGGRVSLAAAALAVAIATGIGLPLGLVSGYFGGIVDWLLDRAADILMAFPAIILTIAIIAMVGPGLTTAMVSLGIVYAPRMYRVVRGSTLEVRREVYIEASTSIGTPHLTILRKRVLPNIMPAALVQLSFLLASALLAEVTVSLLGLGALPPTASWGSMLGQAFLEMRTNPSLAVYPGIAIAIATLCFNLIGDGLRDAFGRETRKAS</sequence>
<dbReference type="Pfam" id="PF12911">
    <property type="entry name" value="OppC_N"/>
    <property type="match status" value="1"/>
</dbReference>
<feature type="compositionally biased region" description="Basic and acidic residues" evidence="8">
    <location>
        <begin position="21"/>
        <end position="31"/>
    </location>
</feature>
<organism evidence="10 11">
    <name type="scientific">Actinomadura decatromicini</name>
    <dbReference type="NCBI Taxonomy" id="2604572"/>
    <lineage>
        <taxon>Bacteria</taxon>
        <taxon>Bacillati</taxon>
        <taxon>Actinomycetota</taxon>
        <taxon>Actinomycetes</taxon>
        <taxon>Streptosporangiales</taxon>
        <taxon>Thermomonosporaceae</taxon>
        <taxon>Actinomadura</taxon>
    </lineage>
</organism>
<dbReference type="Proteomes" id="UP000323505">
    <property type="component" value="Unassembled WGS sequence"/>
</dbReference>
<protein>
    <submittedName>
        <fullName evidence="10">ABC transporter permease</fullName>
    </submittedName>
</protein>
<dbReference type="InterPro" id="IPR000515">
    <property type="entry name" value="MetI-like"/>
</dbReference>
<keyword evidence="2 7" id="KW-0813">Transport</keyword>
<keyword evidence="11" id="KW-1185">Reference proteome</keyword>
<evidence type="ECO:0000256" key="4">
    <source>
        <dbReference type="ARBA" id="ARBA00022692"/>
    </source>
</evidence>
<dbReference type="SUPFAM" id="SSF161098">
    <property type="entry name" value="MetI-like"/>
    <property type="match status" value="1"/>
</dbReference>
<dbReference type="GO" id="GO:0005886">
    <property type="term" value="C:plasma membrane"/>
    <property type="evidence" value="ECO:0007669"/>
    <property type="project" value="UniProtKB-SubCell"/>
</dbReference>
<dbReference type="PANTHER" id="PTHR43386">
    <property type="entry name" value="OLIGOPEPTIDE TRANSPORT SYSTEM PERMEASE PROTEIN APPC"/>
    <property type="match status" value="1"/>
</dbReference>
<evidence type="ECO:0000256" key="2">
    <source>
        <dbReference type="ARBA" id="ARBA00022448"/>
    </source>
</evidence>
<name>A0A5D3F943_9ACTN</name>
<feature type="transmembrane region" description="Helical" evidence="7">
    <location>
        <begin position="163"/>
        <end position="190"/>
    </location>
</feature>
<dbReference type="Pfam" id="PF00528">
    <property type="entry name" value="BPD_transp_1"/>
    <property type="match status" value="1"/>
</dbReference>
<gene>
    <name evidence="10" type="ORF">FXF68_33965</name>
</gene>
<comment type="subcellular location">
    <subcellularLocation>
        <location evidence="1 7">Cell membrane</location>
        <topology evidence="1 7">Multi-pass membrane protein</topology>
    </subcellularLocation>
</comment>
<evidence type="ECO:0000256" key="3">
    <source>
        <dbReference type="ARBA" id="ARBA00022475"/>
    </source>
</evidence>
<dbReference type="InterPro" id="IPR025966">
    <property type="entry name" value="OppC_N"/>
</dbReference>
<comment type="caution">
    <text evidence="10">The sequence shown here is derived from an EMBL/GenBank/DDBJ whole genome shotgun (WGS) entry which is preliminary data.</text>
</comment>